<gene>
    <name evidence="1" type="primary">Acey_s0064.g3517</name>
    <name evidence="1" type="ORF">Y032_0064g3517</name>
</gene>
<organism evidence="1 2">
    <name type="scientific">Ancylostoma ceylanicum</name>
    <dbReference type="NCBI Taxonomy" id="53326"/>
    <lineage>
        <taxon>Eukaryota</taxon>
        <taxon>Metazoa</taxon>
        <taxon>Ecdysozoa</taxon>
        <taxon>Nematoda</taxon>
        <taxon>Chromadorea</taxon>
        <taxon>Rhabditida</taxon>
        <taxon>Rhabditina</taxon>
        <taxon>Rhabditomorpha</taxon>
        <taxon>Strongyloidea</taxon>
        <taxon>Ancylostomatidae</taxon>
        <taxon>Ancylostomatinae</taxon>
        <taxon>Ancylostoma</taxon>
    </lineage>
</organism>
<dbReference type="AlphaFoldDB" id="A0A016U0B2"/>
<dbReference type="OrthoDB" id="18814at2759"/>
<accession>A0A016U0B2</accession>
<evidence type="ECO:0000313" key="1">
    <source>
        <dbReference type="EMBL" id="EYC08759.1"/>
    </source>
</evidence>
<protein>
    <submittedName>
        <fullName evidence="1">Uncharacterized protein</fullName>
    </submittedName>
</protein>
<dbReference type="EMBL" id="JARK01001400">
    <property type="protein sequence ID" value="EYC08759.1"/>
    <property type="molecule type" value="Genomic_DNA"/>
</dbReference>
<keyword evidence="2" id="KW-1185">Reference proteome</keyword>
<proteinExistence type="predicted"/>
<evidence type="ECO:0000313" key="2">
    <source>
        <dbReference type="Proteomes" id="UP000024635"/>
    </source>
</evidence>
<name>A0A016U0B2_9BILA</name>
<dbReference type="Proteomes" id="UP000024635">
    <property type="component" value="Unassembled WGS sequence"/>
</dbReference>
<reference evidence="2" key="1">
    <citation type="journal article" date="2015" name="Nat. Genet.">
        <title>The genome and transcriptome of the zoonotic hookworm Ancylostoma ceylanicum identify infection-specific gene families.</title>
        <authorList>
            <person name="Schwarz E.M."/>
            <person name="Hu Y."/>
            <person name="Antoshechkin I."/>
            <person name="Miller M.M."/>
            <person name="Sternberg P.W."/>
            <person name="Aroian R.V."/>
        </authorList>
    </citation>
    <scope>NUCLEOTIDE SEQUENCE</scope>
    <source>
        <strain evidence="2">HY135</strain>
    </source>
</reference>
<sequence>MAANWMVNARMAPVKWFGKIMLQLNKIQGTSNDQLDTDQCRGAAGHSDCLLHSASDSGLRMLSGTLCRMWAHSGTGSHPTVSLEFPICLSRKRYKDLEDPRIVGKNVSRIYAIHPGFLPTFLNKAFKYYSSPLFTLFVPLQSTIECT</sequence>
<comment type="caution">
    <text evidence="1">The sequence shown here is derived from an EMBL/GenBank/DDBJ whole genome shotgun (WGS) entry which is preliminary data.</text>
</comment>